<feature type="region of interest" description="Disordered" evidence="1">
    <location>
        <begin position="1"/>
        <end position="100"/>
    </location>
</feature>
<dbReference type="Proteomes" id="UP001139887">
    <property type="component" value="Unassembled WGS sequence"/>
</dbReference>
<dbReference type="OrthoDB" id="774557at2759"/>
<sequence length="426" mass="45793">MPPPQSAPLRPTTASDLRISTPSTAASTPALASAALPMASSQTAPPLPHTEESNISSSPALSTATRKSRAASPTKSRKKPRRRNNPKPKAPPVPKKSRTVAALPTQAEAPAEPIHPPISSLMQARQQRQISGLSTPVSMPLSRDSVGHCMERLLSLHDAFGPRDESRNLEFWNHVIGENFAPSGCMRLELGGQIYEMPASTAGRFYSGLFNEGAVVSIRFSLGKVKALQFAESDTALMSFHSVCMITAYASGRRVEESGSLRVCFNSAFSIRVWTFESSDTTVLLPRKRPSAPDDMPARVADTTIARNLDWPKDPPPARRRKSAHGKMPADECVLPACALQHLEIANTMSILKDLITVQVHSGSLPVMDALNMWTSSVNPAPVSASKSASDRKRVRRKSTAPPLPKDDPVSIALPSSSSVIPHAAT</sequence>
<dbReference type="AlphaFoldDB" id="A0A9W8M2C1"/>
<dbReference type="InterPro" id="IPR029005">
    <property type="entry name" value="LIM-bd/SEUSS"/>
</dbReference>
<evidence type="ECO:0000313" key="2">
    <source>
        <dbReference type="EMBL" id="KAJ2851472.1"/>
    </source>
</evidence>
<dbReference type="Pfam" id="PF01803">
    <property type="entry name" value="LIM_bind"/>
    <property type="match status" value="1"/>
</dbReference>
<reference evidence="2" key="1">
    <citation type="submission" date="2022-07" db="EMBL/GenBank/DDBJ databases">
        <title>Phylogenomic reconstructions and comparative analyses of Kickxellomycotina fungi.</title>
        <authorList>
            <person name="Reynolds N.K."/>
            <person name="Stajich J.E."/>
            <person name="Barry K."/>
            <person name="Grigoriev I.V."/>
            <person name="Crous P."/>
            <person name="Smith M.E."/>
        </authorList>
    </citation>
    <scope>NUCLEOTIDE SEQUENCE</scope>
    <source>
        <strain evidence="2">NRRL 1566</strain>
    </source>
</reference>
<accession>A0A9W8M2C1</accession>
<feature type="compositionally biased region" description="Basic residues" evidence="1">
    <location>
        <begin position="75"/>
        <end position="86"/>
    </location>
</feature>
<evidence type="ECO:0000313" key="3">
    <source>
        <dbReference type="Proteomes" id="UP001139887"/>
    </source>
</evidence>
<feature type="compositionally biased region" description="Polar residues" evidence="1">
    <location>
        <begin position="53"/>
        <end position="65"/>
    </location>
</feature>
<organism evidence="2 3">
    <name type="scientific">Coemansia brasiliensis</name>
    <dbReference type="NCBI Taxonomy" id="2650707"/>
    <lineage>
        <taxon>Eukaryota</taxon>
        <taxon>Fungi</taxon>
        <taxon>Fungi incertae sedis</taxon>
        <taxon>Zoopagomycota</taxon>
        <taxon>Kickxellomycotina</taxon>
        <taxon>Kickxellomycetes</taxon>
        <taxon>Kickxellales</taxon>
        <taxon>Kickxellaceae</taxon>
        <taxon>Coemansia</taxon>
    </lineage>
</organism>
<evidence type="ECO:0000256" key="1">
    <source>
        <dbReference type="SAM" id="MobiDB-lite"/>
    </source>
</evidence>
<proteinExistence type="predicted"/>
<keyword evidence="3" id="KW-1185">Reference proteome</keyword>
<feature type="compositionally biased region" description="Low complexity" evidence="1">
    <location>
        <begin position="20"/>
        <end position="41"/>
    </location>
</feature>
<dbReference type="EMBL" id="JANBUW010000012">
    <property type="protein sequence ID" value="KAJ2851472.1"/>
    <property type="molecule type" value="Genomic_DNA"/>
</dbReference>
<feature type="region of interest" description="Disordered" evidence="1">
    <location>
        <begin position="379"/>
        <end position="426"/>
    </location>
</feature>
<comment type="caution">
    <text evidence="2">The sequence shown here is derived from an EMBL/GenBank/DDBJ whole genome shotgun (WGS) entry which is preliminary data.</text>
</comment>
<gene>
    <name evidence="2" type="ORF">IWW36_001111</name>
</gene>
<name>A0A9W8M2C1_9FUNG</name>
<feature type="region of interest" description="Disordered" evidence="1">
    <location>
        <begin position="308"/>
        <end position="327"/>
    </location>
</feature>
<protein>
    <submittedName>
        <fullName evidence="2">Uncharacterized protein</fullName>
    </submittedName>
</protein>